<dbReference type="EMBL" id="JAAMFM010000024">
    <property type="protein sequence ID" value="NVM96064.1"/>
    <property type="molecule type" value="Genomic_DNA"/>
</dbReference>
<organism evidence="1 2">
    <name type="scientific">Arthrobacter wenxiniae</name>
    <dbReference type="NCBI Taxonomy" id="2713570"/>
    <lineage>
        <taxon>Bacteria</taxon>
        <taxon>Bacillati</taxon>
        <taxon>Actinomycetota</taxon>
        <taxon>Actinomycetes</taxon>
        <taxon>Micrococcales</taxon>
        <taxon>Micrococcaceae</taxon>
        <taxon>Arthrobacter</taxon>
    </lineage>
</organism>
<protein>
    <submittedName>
        <fullName evidence="1">Uncharacterized protein</fullName>
    </submittedName>
</protein>
<name>A0A7Y7IID9_9MICC</name>
<sequence>MSITDATFRSDVLWASSITATDQHQVQMTVPGQDGGCQIATWTITAVGAVTNVQASTVSYPGCDATANPVTCSGTPSPASVQTFMGDAAPDSTFTYANAAGRPLTLTAGATTLGGSDTPPSGITAKQWASPGLGAVALNTGQGATSTAATGYRFAQTADNLSVVPGPADAPTHFVPEGDLTALP</sequence>
<gene>
    <name evidence="1" type="ORF">G6034_14360</name>
</gene>
<keyword evidence="2" id="KW-1185">Reference proteome</keyword>
<evidence type="ECO:0000313" key="1">
    <source>
        <dbReference type="EMBL" id="NVM96064.1"/>
    </source>
</evidence>
<dbReference type="AlphaFoldDB" id="A0A7Y7IID9"/>
<dbReference type="Proteomes" id="UP000543556">
    <property type="component" value="Unassembled WGS sequence"/>
</dbReference>
<accession>A0A7Y7IID9</accession>
<comment type="caution">
    <text evidence="1">The sequence shown here is derived from an EMBL/GenBank/DDBJ whole genome shotgun (WGS) entry which is preliminary data.</text>
</comment>
<evidence type="ECO:0000313" key="2">
    <source>
        <dbReference type="Proteomes" id="UP000543556"/>
    </source>
</evidence>
<reference evidence="1 2" key="1">
    <citation type="submission" date="2020-02" db="EMBL/GenBank/DDBJ databases">
        <title>Genome sequence of strain AETb3-4.</title>
        <authorList>
            <person name="Gao J."/>
            <person name="Zhang X."/>
        </authorList>
    </citation>
    <scope>NUCLEOTIDE SEQUENCE [LARGE SCALE GENOMIC DNA]</scope>
    <source>
        <strain evidence="1 2">AETb3-4</strain>
    </source>
</reference>
<dbReference type="RefSeq" id="WP_176635788.1">
    <property type="nucleotide sequence ID" value="NZ_JAAMFM010000024.1"/>
</dbReference>
<proteinExistence type="predicted"/>